<evidence type="ECO:0000313" key="6">
    <source>
        <dbReference type="EMBL" id="MFD0982760.1"/>
    </source>
</evidence>
<evidence type="ECO:0000256" key="2">
    <source>
        <dbReference type="ARBA" id="ARBA00022679"/>
    </source>
</evidence>
<dbReference type="Gene3D" id="1.20.58.2240">
    <property type="match status" value="1"/>
</dbReference>
<reference evidence="7" key="1">
    <citation type="journal article" date="2019" name="Int. J. Syst. Evol. Microbiol.">
        <title>The Global Catalogue of Microorganisms (GCM) 10K type strain sequencing project: providing services to taxonomists for standard genome sequencing and annotation.</title>
        <authorList>
            <consortium name="The Broad Institute Genomics Platform"/>
            <consortium name="The Broad Institute Genome Sequencing Center for Infectious Disease"/>
            <person name="Wu L."/>
            <person name="Ma J."/>
        </authorList>
    </citation>
    <scope>NUCLEOTIDE SEQUENCE [LARGE SCALE GENOMIC DNA]</scope>
    <source>
        <strain evidence="7">CCUG 60524</strain>
    </source>
</reference>
<name>A0ABW3IYQ1_9RHOB</name>
<evidence type="ECO:0000256" key="3">
    <source>
        <dbReference type="ARBA" id="ARBA00022777"/>
    </source>
</evidence>
<accession>A0ABW3IYQ1</accession>
<dbReference type="Proteomes" id="UP001597108">
    <property type="component" value="Unassembled WGS sequence"/>
</dbReference>
<dbReference type="RefSeq" id="WP_386079194.1">
    <property type="nucleotide sequence ID" value="NZ_JBHTJT010000060.1"/>
</dbReference>
<protein>
    <submittedName>
        <fullName evidence="6">FGGY-family carbohydrate kinase</fullName>
        <ecNumber evidence="6">2.7.1.-</ecNumber>
    </submittedName>
</protein>
<proteinExistence type="inferred from homology"/>
<organism evidence="6 7">
    <name type="scientific">Tropicimonas aquimaris</name>
    <dbReference type="NCBI Taxonomy" id="914152"/>
    <lineage>
        <taxon>Bacteria</taxon>
        <taxon>Pseudomonadati</taxon>
        <taxon>Pseudomonadota</taxon>
        <taxon>Alphaproteobacteria</taxon>
        <taxon>Rhodobacterales</taxon>
        <taxon>Roseobacteraceae</taxon>
        <taxon>Tropicimonas</taxon>
    </lineage>
</organism>
<keyword evidence="2 6" id="KW-0808">Transferase</keyword>
<dbReference type="PANTHER" id="PTHR43435:SF4">
    <property type="entry name" value="FGGY CARBOHYDRATE KINASE DOMAIN-CONTAINING PROTEIN"/>
    <property type="match status" value="1"/>
</dbReference>
<dbReference type="InterPro" id="IPR043129">
    <property type="entry name" value="ATPase_NBD"/>
</dbReference>
<dbReference type="Gene3D" id="3.30.420.40">
    <property type="match status" value="1"/>
</dbReference>
<dbReference type="InterPro" id="IPR000577">
    <property type="entry name" value="Carb_kinase_FGGY"/>
</dbReference>
<dbReference type="Pfam" id="PF00370">
    <property type="entry name" value="FGGY_N"/>
    <property type="match status" value="1"/>
</dbReference>
<dbReference type="PIRSF" id="PIRSF000538">
    <property type="entry name" value="GlpK"/>
    <property type="match status" value="1"/>
</dbReference>
<sequence>MTCFLGIDVGTGSARAGVFDGSGTLLGVASRETAAFRPQPDFIQQSSADIWEAICVSVRAAMAQAGLSPAEIGGIGFDATCSLVVCTADGAPVSVSPDGAPEQDIILWMDHRAVADAEAINATGAEVLRYVGSVISPEMEMPKLRWLKRNLPEAWERAGLFFDLPDWLVWRATGSQVRSLCSSTCKWTYMAQKGRGGEGWDDAFLAEIGLEELAGAGHAMIGTKFLSPEESAGRLNARAAEELGLAEGTPVAAGLIDAYSGALGTLGAMPGHAALTERMAVIAGTSTCHITVTPEPAFVPGVWGPYYSVLLPDLWALEGGQSAAGALIDAVVARHSASAMLRARAEEEGRSIHALLADVLAGMGEETALLTAHRHVQPDFHGNRAPLADPTRRGAISGLSLEHGFEDLALDYLATLQALSYGTRHVLEEMAAQGVEVTTMVVSGGLARNALFLREMADACGCKVIVPEQKEPVLLGSAMLGAVAGGGYADLPAAMGAMSGPGIEIAPRTGEIAAFHDRKYRVFRRMQEDFAAYAALMEGQDA</sequence>
<comment type="caution">
    <text evidence="6">The sequence shown here is derived from an EMBL/GenBank/DDBJ whole genome shotgun (WGS) entry which is preliminary data.</text>
</comment>
<gene>
    <name evidence="6" type="ORF">ACFQ2S_24295</name>
</gene>
<feature type="domain" description="Carbohydrate kinase FGGY C-terminal" evidence="5">
    <location>
        <begin position="279"/>
        <end position="484"/>
    </location>
</feature>
<comment type="similarity">
    <text evidence="1">Belongs to the FGGY kinase family.</text>
</comment>
<keyword evidence="7" id="KW-1185">Reference proteome</keyword>
<dbReference type="CDD" id="cd07782">
    <property type="entry name" value="ASKHA_NBD_FGGY_D-RBK"/>
    <property type="match status" value="1"/>
</dbReference>
<dbReference type="InterPro" id="IPR018485">
    <property type="entry name" value="FGGY_C"/>
</dbReference>
<dbReference type="EMBL" id="JBHTJT010000060">
    <property type="protein sequence ID" value="MFD0982760.1"/>
    <property type="molecule type" value="Genomic_DNA"/>
</dbReference>
<dbReference type="InterPro" id="IPR018484">
    <property type="entry name" value="FGGY_N"/>
</dbReference>
<dbReference type="SUPFAM" id="SSF53067">
    <property type="entry name" value="Actin-like ATPase domain"/>
    <property type="match status" value="2"/>
</dbReference>
<evidence type="ECO:0000256" key="1">
    <source>
        <dbReference type="ARBA" id="ARBA00009156"/>
    </source>
</evidence>
<evidence type="ECO:0000259" key="5">
    <source>
        <dbReference type="Pfam" id="PF02782"/>
    </source>
</evidence>
<feature type="domain" description="Carbohydrate kinase FGGY N-terminal" evidence="4">
    <location>
        <begin position="4"/>
        <end position="264"/>
    </location>
</feature>
<dbReference type="NCBIfam" id="TIGR01315">
    <property type="entry name" value="5C_CHO_kinase"/>
    <property type="match status" value="1"/>
</dbReference>
<evidence type="ECO:0000313" key="7">
    <source>
        <dbReference type="Proteomes" id="UP001597108"/>
    </source>
</evidence>
<dbReference type="Pfam" id="PF02782">
    <property type="entry name" value="FGGY_C"/>
    <property type="match status" value="1"/>
</dbReference>
<dbReference type="PANTHER" id="PTHR43435">
    <property type="entry name" value="RIBULOKINASE"/>
    <property type="match status" value="1"/>
</dbReference>
<dbReference type="GO" id="GO:0016301">
    <property type="term" value="F:kinase activity"/>
    <property type="evidence" value="ECO:0007669"/>
    <property type="project" value="UniProtKB-KW"/>
</dbReference>
<keyword evidence="3 6" id="KW-0418">Kinase</keyword>
<dbReference type="InterPro" id="IPR006003">
    <property type="entry name" value="FGGY_RbtK-like"/>
</dbReference>
<evidence type="ECO:0000259" key="4">
    <source>
        <dbReference type="Pfam" id="PF00370"/>
    </source>
</evidence>
<dbReference type="EC" id="2.7.1.-" evidence="6"/>